<dbReference type="AlphaFoldDB" id="A0A392SSM7"/>
<sequence>MDVDTVLRRIMFDIIDSTDLTNLASSLIGPFVIRTAILDLGYPSLIAEVKK</sequence>
<feature type="non-terminal residue" evidence="1">
    <location>
        <position position="51"/>
    </location>
</feature>
<dbReference type="Proteomes" id="UP000265520">
    <property type="component" value="Unassembled WGS sequence"/>
</dbReference>
<reference evidence="1 2" key="1">
    <citation type="journal article" date="2018" name="Front. Plant Sci.">
        <title>Red Clover (Trifolium pratense) and Zigzag Clover (T. medium) - A Picture of Genomic Similarities and Differences.</title>
        <authorList>
            <person name="Dluhosova J."/>
            <person name="Istvanek J."/>
            <person name="Nedelnik J."/>
            <person name="Repkova J."/>
        </authorList>
    </citation>
    <scope>NUCLEOTIDE SEQUENCE [LARGE SCALE GENOMIC DNA]</scope>
    <source>
        <strain evidence="2">cv. 10/8</strain>
        <tissue evidence="1">Leaf</tissue>
    </source>
</reference>
<keyword evidence="2" id="KW-1185">Reference proteome</keyword>
<comment type="caution">
    <text evidence="1">The sequence shown here is derived from an EMBL/GenBank/DDBJ whole genome shotgun (WGS) entry which is preliminary data.</text>
</comment>
<evidence type="ECO:0000313" key="2">
    <source>
        <dbReference type="Proteomes" id="UP000265520"/>
    </source>
</evidence>
<dbReference type="EMBL" id="LXQA010431573">
    <property type="protein sequence ID" value="MCI51417.1"/>
    <property type="molecule type" value="Genomic_DNA"/>
</dbReference>
<organism evidence="1 2">
    <name type="scientific">Trifolium medium</name>
    <dbReference type="NCBI Taxonomy" id="97028"/>
    <lineage>
        <taxon>Eukaryota</taxon>
        <taxon>Viridiplantae</taxon>
        <taxon>Streptophyta</taxon>
        <taxon>Embryophyta</taxon>
        <taxon>Tracheophyta</taxon>
        <taxon>Spermatophyta</taxon>
        <taxon>Magnoliopsida</taxon>
        <taxon>eudicotyledons</taxon>
        <taxon>Gunneridae</taxon>
        <taxon>Pentapetalae</taxon>
        <taxon>rosids</taxon>
        <taxon>fabids</taxon>
        <taxon>Fabales</taxon>
        <taxon>Fabaceae</taxon>
        <taxon>Papilionoideae</taxon>
        <taxon>50 kb inversion clade</taxon>
        <taxon>NPAAA clade</taxon>
        <taxon>Hologalegina</taxon>
        <taxon>IRL clade</taxon>
        <taxon>Trifolieae</taxon>
        <taxon>Trifolium</taxon>
    </lineage>
</organism>
<accession>A0A392SSM7</accession>
<evidence type="ECO:0000313" key="1">
    <source>
        <dbReference type="EMBL" id="MCI51417.1"/>
    </source>
</evidence>
<proteinExistence type="predicted"/>
<protein>
    <submittedName>
        <fullName evidence="1">Uncharacterized protein</fullName>
    </submittedName>
</protein>
<name>A0A392SSM7_9FABA</name>